<feature type="compositionally biased region" description="Polar residues" evidence="3">
    <location>
        <begin position="657"/>
        <end position="677"/>
    </location>
</feature>
<dbReference type="STRING" id="478820.A0A196S8X1"/>
<dbReference type="SMART" id="SM01287">
    <property type="entry name" value="Rtt106"/>
    <property type="match status" value="1"/>
</dbReference>
<dbReference type="InterPro" id="IPR036638">
    <property type="entry name" value="HLH_DNA-bd_sf"/>
</dbReference>
<dbReference type="InterPro" id="IPR013719">
    <property type="entry name" value="RTT106/SPT16-like_middle_dom"/>
</dbReference>
<protein>
    <submittedName>
        <fullName evidence="6">Serine rich Pumilio family RNA binding domain protein</fullName>
    </submittedName>
</protein>
<feature type="compositionally biased region" description="Acidic residues" evidence="3">
    <location>
        <begin position="294"/>
        <end position="305"/>
    </location>
</feature>
<feature type="domain" description="PUM-HD" evidence="4">
    <location>
        <begin position="687"/>
        <end position="1005"/>
    </location>
</feature>
<dbReference type="SUPFAM" id="SSF50729">
    <property type="entry name" value="PH domain-like"/>
    <property type="match status" value="1"/>
</dbReference>
<dbReference type="InterPro" id="IPR016024">
    <property type="entry name" value="ARM-type_fold"/>
</dbReference>
<feature type="compositionally biased region" description="Basic residues" evidence="3">
    <location>
        <begin position="695"/>
        <end position="705"/>
    </location>
</feature>
<evidence type="ECO:0000256" key="1">
    <source>
        <dbReference type="ARBA" id="ARBA00022737"/>
    </source>
</evidence>
<dbReference type="SUPFAM" id="SSF47459">
    <property type="entry name" value="HLH, helix-loop-helix DNA-binding domain"/>
    <property type="match status" value="1"/>
</dbReference>
<dbReference type="PANTHER" id="PTHR12537">
    <property type="entry name" value="RNA BINDING PROTEIN PUMILIO-RELATED"/>
    <property type="match status" value="1"/>
</dbReference>
<feature type="region of interest" description="Disordered" evidence="3">
    <location>
        <begin position="286"/>
        <end position="368"/>
    </location>
</feature>
<dbReference type="SMART" id="SM00025">
    <property type="entry name" value="Pumilio"/>
    <property type="match status" value="5"/>
</dbReference>
<dbReference type="GO" id="GO:0005737">
    <property type="term" value="C:cytoplasm"/>
    <property type="evidence" value="ECO:0007669"/>
    <property type="project" value="TreeGrafter"/>
</dbReference>
<dbReference type="Gene3D" id="2.30.29.150">
    <property type="match status" value="1"/>
</dbReference>
<keyword evidence="7" id="KW-1185">Reference proteome</keyword>
<dbReference type="GO" id="GO:0010608">
    <property type="term" value="P:post-transcriptional regulation of gene expression"/>
    <property type="evidence" value="ECO:0007669"/>
    <property type="project" value="TreeGrafter"/>
</dbReference>
<dbReference type="GO" id="GO:0046983">
    <property type="term" value="F:protein dimerization activity"/>
    <property type="evidence" value="ECO:0007669"/>
    <property type="project" value="InterPro"/>
</dbReference>
<dbReference type="PROSITE" id="PS50888">
    <property type="entry name" value="BHLH"/>
    <property type="match status" value="1"/>
</dbReference>
<dbReference type="PANTHER" id="PTHR12537:SF13">
    <property type="entry name" value="PUMILIO HOMOLOGY DOMAIN FAMILY MEMBER 4"/>
    <property type="match status" value="1"/>
</dbReference>
<feature type="compositionally biased region" description="Basic and acidic residues" evidence="3">
    <location>
        <begin position="317"/>
        <end position="329"/>
    </location>
</feature>
<evidence type="ECO:0000313" key="6">
    <source>
        <dbReference type="EMBL" id="OAO12537.1"/>
    </source>
</evidence>
<dbReference type="Gene3D" id="2.30.29.30">
    <property type="entry name" value="Pleckstrin-homology domain (PH domain)/Phosphotyrosine-binding domain (PTB)"/>
    <property type="match status" value="1"/>
</dbReference>
<comment type="caution">
    <text evidence="6">The sequence shown here is derived from an EMBL/GenBank/DDBJ whole genome shotgun (WGS) entry which is preliminary data.</text>
</comment>
<feature type="repeat" description="Pumilio" evidence="2">
    <location>
        <begin position="946"/>
        <end position="981"/>
    </location>
</feature>
<feature type="compositionally biased region" description="Low complexity" evidence="3">
    <location>
        <begin position="678"/>
        <end position="691"/>
    </location>
</feature>
<feature type="region of interest" description="Disordered" evidence="3">
    <location>
        <begin position="494"/>
        <end position="516"/>
    </location>
</feature>
<gene>
    <name evidence="6" type="ORF">AV274_5773</name>
</gene>
<evidence type="ECO:0000256" key="2">
    <source>
        <dbReference type="PROSITE-ProRule" id="PRU00317"/>
    </source>
</evidence>
<feature type="compositionally biased region" description="Low complexity" evidence="3">
    <location>
        <begin position="336"/>
        <end position="352"/>
    </location>
</feature>
<dbReference type="InterPro" id="IPR001313">
    <property type="entry name" value="Pumilio_RNA-bd_rpt"/>
</dbReference>
<dbReference type="PROSITE" id="PS50302">
    <property type="entry name" value="PUM"/>
    <property type="match status" value="3"/>
</dbReference>
<dbReference type="OrthoDB" id="225792at2759"/>
<name>A0A196S8X1_BLAHN</name>
<feature type="repeat" description="Pumilio" evidence="2">
    <location>
        <begin position="745"/>
        <end position="780"/>
    </location>
</feature>
<feature type="region of interest" description="Disordered" evidence="3">
    <location>
        <begin position="651"/>
        <end position="717"/>
    </location>
</feature>
<feature type="domain" description="BHLH" evidence="5">
    <location>
        <begin position="374"/>
        <end position="426"/>
    </location>
</feature>
<dbReference type="InterPro" id="IPR011598">
    <property type="entry name" value="bHLH_dom"/>
</dbReference>
<dbReference type="Pfam" id="PF00010">
    <property type="entry name" value="HLH"/>
    <property type="match status" value="1"/>
</dbReference>
<evidence type="ECO:0000256" key="3">
    <source>
        <dbReference type="SAM" id="MobiDB-lite"/>
    </source>
</evidence>
<accession>A0A196S8X1</accession>
<dbReference type="InterPro" id="IPR011989">
    <property type="entry name" value="ARM-like"/>
</dbReference>
<dbReference type="SUPFAM" id="SSF48371">
    <property type="entry name" value="ARM repeat"/>
    <property type="match status" value="1"/>
</dbReference>
<dbReference type="EMBL" id="LXWW01000539">
    <property type="protein sequence ID" value="OAO12537.1"/>
    <property type="molecule type" value="Genomic_DNA"/>
</dbReference>
<dbReference type="GO" id="GO:0003729">
    <property type="term" value="F:mRNA binding"/>
    <property type="evidence" value="ECO:0007669"/>
    <property type="project" value="TreeGrafter"/>
</dbReference>
<dbReference type="InterPro" id="IPR011993">
    <property type="entry name" value="PH-like_dom_sf"/>
</dbReference>
<dbReference type="Proteomes" id="UP000078348">
    <property type="component" value="Unassembled WGS sequence"/>
</dbReference>
<reference evidence="6 7" key="1">
    <citation type="submission" date="2016-05" db="EMBL/GenBank/DDBJ databases">
        <title>Nuclear genome of Blastocystis sp. subtype 1 NandII.</title>
        <authorList>
            <person name="Gentekaki E."/>
            <person name="Curtis B."/>
            <person name="Stairs C."/>
            <person name="Eme L."/>
            <person name="Herman E."/>
            <person name="Klimes V."/>
            <person name="Arias M.C."/>
            <person name="Elias M."/>
            <person name="Hilliou F."/>
            <person name="Klute M."/>
            <person name="Malik S.-B."/>
            <person name="Pightling A."/>
            <person name="Rachubinski R."/>
            <person name="Salas D."/>
            <person name="Schlacht A."/>
            <person name="Suga H."/>
            <person name="Archibald J."/>
            <person name="Ball S.G."/>
            <person name="Clark G."/>
            <person name="Dacks J."/>
            <person name="Van Der Giezen M."/>
            <person name="Tsaousis A."/>
            <person name="Roger A."/>
        </authorList>
    </citation>
    <scope>NUCLEOTIDE SEQUENCE [LARGE SCALE GENOMIC DNA]</scope>
    <source>
        <strain evidence="7">ATCC 50177 / NandII</strain>
    </source>
</reference>
<keyword evidence="1" id="KW-0677">Repeat</keyword>
<sequence>MEAINIERSLAVIEEKLKDRKCLNDLLVLAKAHPSSINRFISLAESIEADLNSKEFAMKVIDKREEYTAFFVLPAISALVPKGKYVIAFCDGCFYLDSPSKQLRIDYSNIRCVMNIGALDVKSVANVVIALKKPIEMGKRRLDCICLPLDNHTDRKMLFEDKKRQVNGKAYSIFLTILKLKFPFTLQKTEPHFFISSQRTAFINCYHGTSPCWLVPLRSGLVIVSSANIHYIPNEDVIAMNLDRLGGSTFDFMVKTNKKKHYDFTMVAREERGCLEDYSKEVIRENRKKRGGENGEEDDDNDTSDEAFSAESDDESDKEKDALALKELEAESDNALSEVSSSSDSESTLDVPSLDDMQTMDFSTGDYNPMKEIQRKQNHNEAEKKRVRNINKCVDDLKAILDKANIPHKSDKVSTLECTVAYMRDLIKERDRLNTNLGYMGNIIPEGTGEEEEVVSDEDDNHFLSNPINVNSLPTEGISIETEEKPCVVYPPDASAPPSNPAAASTAKEKVMSEVPQQQKSGIDYKGIWMNNSMPSLIVQINSGKLLKGNTFFMKLFQFASMEQLNQLSFFDIITPDDLSLFWSEYSQLVNAQHQMSRAFVCTIKNPMKNIQIPCLLTMGSIMDYEGHVFQVAATFTPLQQIDVKKNGMQKEAEFTKTPQHPPNRSSPCPHNQPTCISTSSSIQSSHSEASAKPEKKRRRRRKKPSGNDNPDAIVAKAFDREGCRKLQTELEKKGVTMVASILSAMGEKLSRLLVHPYGNYLFQKLVETATSEQRRLIVQRTASSVPTASNTLQGTRCVQCLIKNEHDGDMLKMIVEAVAPHAKVLCCNKNGNHVVQLLLDASPKEILAPLYEQLLDCSYDVDLSCMAYVQIARNCYGCSVIIKCIDSLPPSFRVRLLALLQQHMISLIADPYGNYAVQVGVSFCNSSQHIMKESSTEELTSFCTCILGNVVELAVQKSASNVVELAMQLANDALRNQIIDELLNSPLLPQVLFNEVNAVGWSET</sequence>
<dbReference type="Pfam" id="PF08512">
    <property type="entry name" value="Rttp106-like_middle"/>
    <property type="match status" value="1"/>
</dbReference>
<dbReference type="PROSITE" id="PS50303">
    <property type="entry name" value="PUM_HD"/>
    <property type="match status" value="1"/>
</dbReference>
<feature type="repeat" description="Pumilio" evidence="2">
    <location>
        <begin position="818"/>
        <end position="857"/>
    </location>
</feature>
<dbReference type="AlphaFoldDB" id="A0A196S8X1"/>
<organism evidence="6 7">
    <name type="scientific">Blastocystis sp. subtype 1 (strain ATCC 50177 / NandII)</name>
    <dbReference type="NCBI Taxonomy" id="478820"/>
    <lineage>
        <taxon>Eukaryota</taxon>
        <taxon>Sar</taxon>
        <taxon>Stramenopiles</taxon>
        <taxon>Bigyra</taxon>
        <taxon>Opalozoa</taxon>
        <taxon>Opalinata</taxon>
        <taxon>Blastocystidae</taxon>
        <taxon>Blastocystis</taxon>
    </lineage>
</organism>
<proteinExistence type="predicted"/>
<evidence type="ECO:0000313" key="7">
    <source>
        <dbReference type="Proteomes" id="UP000078348"/>
    </source>
</evidence>
<dbReference type="SMART" id="SM00353">
    <property type="entry name" value="HLH"/>
    <property type="match status" value="1"/>
</dbReference>
<dbReference type="Gene3D" id="1.25.10.10">
    <property type="entry name" value="Leucine-rich Repeat Variant"/>
    <property type="match status" value="1"/>
</dbReference>
<dbReference type="Pfam" id="PF00806">
    <property type="entry name" value="PUF"/>
    <property type="match status" value="5"/>
</dbReference>
<evidence type="ECO:0000259" key="4">
    <source>
        <dbReference type="PROSITE" id="PS50303"/>
    </source>
</evidence>
<dbReference type="Gene3D" id="4.10.280.10">
    <property type="entry name" value="Helix-loop-helix DNA-binding domain"/>
    <property type="match status" value="1"/>
</dbReference>
<dbReference type="InterPro" id="IPR033133">
    <property type="entry name" value="PUM-HD"/>
</dbReference>
<evidence type="ECO:0000259" key="5">
    <source>
        <dbReference type="PROSITE" id="PS50888"/>
    </source>
</evidence>